<feature type="region of interest" description="Disordered" evidence="1">
    <location>
        <begin position="46"/>
        <end position="113"/>
    </location>
</feature>
<reference evidence="2" key="1">
    <citation type="journal article" date="2005" name="Genome Res.">
        <title>Gene and alternative splicing annotation with AIR.</title>
        <authorList>
            <person name="Florea L."/>
            <person name="Di Francesco V."/>
            <person name="Miller J."/>
            <person name="Turner R."/>
            <person name="Yao A."/>
            <person name="Harris M."/>
            <person name="Walenz B."/>
            <person name="Mobarry C."/>
            <person name="Merkulov G.V."/>
            <person name="Charlab R."/>
            <person name="Dew I."/>
            <person name="Deng Z."/>
            <person name="Istrail S."/>
            <person name="Li P."/>
            <person name="Sutton G."/>
        </authorList>
    </citation>
    <scope>NUCLEOTIDE SEQUENCE</scope>
    <source>
        <strain evidence="2">BN</strain>
    </source>
</reference>
<dbReference type="AlphaFoldDB" id="A6IM97"/>
<dbReference type="EMBL" id="CH473964">
    <property type="protein sequence ID" value="EDM01692.1"/>
    <property type="molecule type" value="Genomic_DNA"/>
</dbReference>
<protein>
    <submittedName>
        <fullName evidence="2">Cold shock domain protein A, isoform CRA_a</fullName>
    </submittedName>
</protein>
<sequence length="113" mass="12169">MESPRERSSRFIGIPLTAQGSAGDLLAHDLPLLLERLKIKKISKRPMVQTSRLPAVDSDAPTTTGAAPVPSTLFHKMAKRPRQVKHQLRTPLQPPNRAVPSDPGSQAPSPPAG</sequence>
<proteinExistence type="predicted"/>
<name>A6IM97_RAT</name>
<gene>
    <name evidence="2" type="primary">Csda</name>
    <name evidence="2" type="ORF">rCG_30096</name>
</gene>
<feature type="compositionally biased region" description="Basic residues" evidence="1">
    <location>
        <begin position="76"/>
        <end position="88"/>
    </location>
</feature>
<evidence type="ECO:0000313" key="2">
    <source>
        <dbReference type="EMBL" id="EDM01693.1"/>
    </source>
</evidence>
<organism evidence="2 3">
    <name type="scientific">Rattus norvegicus</name>
    <name type="common">Rat</name>
    <dbReference type="NCBI Taxonomy" id="10116"/>
    <lineage>
        <taxon>Eukaryota</taxon>
        <taxon>Metazoa</taxon>
        <taxon>Chordata</taxon>
        <taxon>Craniata</taxon>
        <taxon>Vertebrata</taxon>
        <taxon>Euteleostomi</taxon>
        <taxon>Mammalia</taxon>
        <taxon>Eutheria</taxon>
        <taxon>Euarchontoglires</taxon>
        <taxon>Glires</taxon>
        <taxon>Rodentia</taxon>
        <taxon>Myomorpha</taxon>
        <taxon>Muroidea</taxon>
        <taxon>Muridae</taxon>
        <taxon>Murinae</taxon>
        <taxon>Rattus</taxon>
    </lineage>
</organism>
<reference evidence="2 3" key="2">
    <citation type="submission" date="2005-09" db="EMBL/GenBank/DDBJ databases">
        <authorList>
            <person name="Mural R.J."/>
            <person name="Li P.W."/>
            <person name="Adams M.D."/>
            <person name="Amanatides P.G."/>
            <person name="Baden-Tillson H."/>
            <person name="Barnstead M."/>
            <person name="Chin S.H."/>
            <person name="Dew I."/>
            <person name="Evans C.A."/>
            <person name="Ferriera S."/>
            <person name="Flanigan M."/>
            <person name="Fosler C."/>
            <person name="Glodek A."/>
            <person name="Gu Z."/>
            <person name="Holt R.A."/>
            <person name="Jennings D."/>
            <person name="Kraft C.L."/>
            <person name="Lu F."/>
            <person name="Nguyen T."/>
            <person name="Nusskern D.R."/>
            <person name="Pfannkoch C.M."/>
            <person name="Sitter C."/>
            <person name="Sutton G.G."/>
            <person name="Venter J.C."/>
            <person name="Wang Z."/>
            <person name="Woodage T."/>
            <person name="Zheng X.H."/>
            <person name="Zhong F."/>
        </authorList>
    </citation>
    <scope>NUCLEOTIDE SEQUENCE [LARGE SCALE GENOMIC DNA]</scope>
    <source>
        <strain evidence="2">BN</strain>
        <strain evidence="3">BN, Sprague-Dawley</strain>
    </source>
</reference>
<evidence type="ECO:0000313" key="3">
    <source>
        <dbReference type="Proteomes" id="UP000234681"/>
    </source>
</evidence>
<accession>A6IM97</accession>
<evidence type="ECO:0000256" key="1">
    <source>
        <dbReference type="SAM" id="MobiDB-lite"/>
    </source>
</evidence>
<dbReference type="Proteomes" id="UP000234681">
    <property type="component" value="Chromosome 4"/>
</dbReference>
<dbReference type="EMBL" id="CH473964">
    <property type="protein sequence ID" value="EDM01693.1"/>
    <property type="molecule type" value="Genomic_DNA"/>
</dbReference>